<reference evidence="3" key="1">
    <citation type="journal article" date="2019" name="Int. J. Syst. Evol. Microbiol.">
        <title>The Global Catalogue of Microorganisms (GCM) 10K type strain sequencing project: providing services to taxonomists for standard genome sequencing and annotation.</title>
        <authorList>
            <consortium name="The Broad Institute Genomics Platform"/>
            <consortium name="The Broad Institute Genome Sequencing Center for Infectious Disease"/>
            <person name="Wu L."/>
            <person name="Ma J."/>
        </authorList>
    </citation>
    <scope>NUCLEOTIDE SEQUENCE [LARGE SCALE GENOMIC DNA]</scope>
    <source>
        <strain evidence="3">JCM 3115</strain>
    </source>
</reference>
<name>A0ABQ2RG02_9ACTN</name>
<accession>A0ABQ2RG02</accession>
<feature type="transmembrane region" description="Helical" evidence="1">
    <location>
        <begin position="72"/>
        <end position="92"/>
    </location>
</feature>
<keyword evidence="1" id="KW-0472">Membrane</keyword>
<proteinExistence type="predicted"/>
<feature type="transmembrane region" description="Helical" evidence="1">
    <location>
        <begin position="42"/>
        <end position="60"/>
    </location>
</feature>
<organism evidence="2 3">
    <name type="scientific">Streptosporangium pseudovulgare</name>
    <dbReference type="NCBI Taxonomy" id="35765"/>
    <lineage>
        <taxon>Bacteria</taxon>
        <taxon>Bacillati</taxon>
        <taxon>Actinomycetota</taxon>
        <taxon>Actinomycetes</taxon>
        <taxon>Streptosporangiales</taxon>
        <taxon>Streptosporangiaceae</taxon>
        <taxon>Streptosporangium</taxon>
    </lineage>
</organism>
<evidence type="ECO:0000256" key="1">
    <source>
        <dbReference type="SAM" id="Phobius"/>
    </source>
</evidence>
<comment type="caution">
    <text evidence="2">The sequence shown here is derived from an EMBL/GenBank/DDBJ whole genome shotgun (WGS) entry which is preliminary data.</text>
</comment>
<dbReference type="Proteomes" id="UP000611554">
    <property type="component" value="Unassembled WGS sequence"/>
</dbReference>
<feature type="transmembrane region" description="Helical" evidence="1">
    <location>
        <begin position="112"/>
        <end position="133"/>
    </location>
</feature>
<evidence type="ECO:0000313" key="2">
    <source>
        <dbReference type="EMBL" id="GGQ30252.1"/>
    </source>
</evidence>
<keyword evidence="1" id="KW-0812">Transmembrane</keyword>
<gene>
    <name evidence="2" type="ORF">GCM10010140_70540</name>
</gene>
<keyword evidence="3" id="KW-1185">Reference proteome</keyword>
<sequence>MLFLRFSAIGLLCGVVLVPLAWIQRGDEFEHLRLAALMGLDVAQVVTVPIALAVGAWKVRPWSKRPRPSPPGFVLGGVTFAFGVLVMTQAMATTSWLEGRPSGVGDPDGESFMAMLAVLSGGVTLLISAVILINRSVALRRSRKVSYAAYGAVT</sequence>
<protein>
    <submittedName>
        <fullName evidence="2">Uncharacterized protein</fullName>
    </submittedName>
</protein>
<evidence type="ECO:0000313" key="3">
    <source>
        <dbReference type="Proteomes" id="UP000611554"/>
    </source>
</evidence>
<dbReference type="EMBL" id="BMQJ01000027">
    <property type="protein sequence ID" value="GGQ30252.1"/>
    <property type="molecule type" value="Genomic_DNA"/>
</dbReference>
<keyword evidence="1" id="KW-1133">Transmembrane helix</keyword>